<dbReference type="EMBL" id="UINC01089471">
    <property type="protein sequence ID" value="SVC40603.1"/>
    <property type="molecule type" value="Genomic_DNA"/>
</dbReference>
<feature type="compositionally biased region" description="Acidic residues" evidence="1">
    <location>
        <begin position="76"/>
        <end position="87"/>
    </location>
</feature>
<name>A0A382LVS1_9ZZZZ</name>
<evidence type="ECO:0000313" key="2">
    <source>
        <dbReference type="EMBL" id="SVC40603.1"/>
    </source>
</evidence>
<feature type="region of interest" description="Disordered" evidence="1">
    <location>
        <begin position="45"/>
        <end position="114"/>
    </location>
</feature>
<sequence>MGRDSAIFVLGQAVVSNRAALRLDPNDQDARWNLALAQRGFDGLVIPPNEAARESGSDSDDEIASNDQTLARAENAESESGQEEDPREADNTGEREGTRDGAREAWATQDPGPISRTDAVELLATVIDEPEALIRGILWSRRPDVAWWANQPYPGGPW</sequence>
<gene>
    <name evidence="2" type="ORF">METZ01_LOCUS293457</name>
</gene>
<reference evidence="2" key="1">
    <citation type="submission" date="2018-05" db="EMBL/GenBank/DDBJ databases">
        <authorList>
            <person name="Lanie J.A."/>
            <person name="Ng W.-L."/>
            <person name="Kazmierczak K.M."/>
            <person name="Andrzejewski T.M."/>
            <person name="Davidsen T.M."/>
            <person name="Wayne K.J."/>
            <person name="Tettelin H."/>
            <person name="Glass J.I."/>
            <person name="Rusch D."/>
            <person name="Podicherti R."/>
            <person name="Tsui H.-C.T."/>
            <person name="Winkler M.E."/>
        </authorList>
    </citation>
    <scope>NUCLEOTIDE SEQUENCE</scope>
</reference>
<accession>A0A382LVS1</accession>
<proteinExistence type="predicted"/>
<feature type="compositionally biased region" description="Basic and acidic residues" evidence="1">
    <location>
        <begin position="88"/>
        <end position="103"/>
    </location>
</feature>
<evidence type="ECO:0000256" key="1">
    <source>
        <dbReference type="SAM" id="MobiDB-lite"/>
    </source>
</evidence>
<protein>
    <submittedName>
        <fullName evidence="2">Uncharacterized protein</fullName>
    </submittedName>
</protein>
<organism evidence="2">
    <name type="scientific">marine metagenome</name>
    <dbReference type="NCBI Taxonomy" id="408172"/>
    <lineage>
        <taxon>unclassified sequences</taxon>
        <taxon>metagenomes</taxon>
        <taxon>ecological metagenomes</taxon>
    </lineage>
</organism>
<dbReference type="AlphaFoldDB" id="A0A382LVS1"/>